<dbReference type="InterPro" id="IPR050282">
    <property type="entry name" value="Cycloisomerase_2"/>
</dbReference>
<dbReference type="SUPFAM" id="SSF51004">
    <property type="entry name" value="C-terminal (heme d1) domain of cytochrome cd1-nitrite reductase"/>
    <property type="match status" value="1"/>
</dbReference>
<sequence>MNFSRLISLALCAAAASASRLFVSSYAGNVTSLALTEKDGAYSLTPTYNATECGTSPSWLTLDATNGLLFCVNEGMATSNGSLSSFRVNQDGSLSHVQNLTTLAGPVHATLYGNPSGRRGIVLAHYGSAISTYTLKAAGPGDAGVDFSSSQTFTASPGPVADRQNAPHPHQAILDPTGKYMLVPDLGTDQIRVFSYNSDNLALNPLDSLVTDPGAGPRHAAFWTPNGVSCENCTTFLYVVNEISGTVASYKVSYRENNAGLRFELKDTQNALGHLVSPQRNAPSEISVSPDNRFLLIGNRNDTTFNPPNKDKSATIKSDSISTFALNGDGSLMFVQAAPAYGSYPRHFSTNKAGNLIAVGLQKSSEVVVFNRDVVTGLIVKPVAMARIEGEVSSVVWNE</sequence>
<dbReference type="InterPro" id="IPR019405">
    <property type="entry name" value="Lactonase_7-beta_prop"/>
</dbReference>
<dbReference type="InterPro" id="IPR011048">
    <property type="entry name" value="Haem_d1_sf"/>
</dbReference>
<protein>
    <recommendedName>
        <fullName evidence="5">6-phosphogluconolactonase</fullName>
    </recommendedName>
</protein>
<dbReference type="PANTHER" id="PTHR30344:SF1">
    <property type="entry name" value="6-PHOSPHOGLUCONOLACTONASE"/>
    <property type="match status" value="1"/>
</dbReference>
<dbReference type="GO" id="GO:0017057">
    <property type="term" value="F:6-phosphogluconolactonase activity"/>
    <property type="evidence" value="ECO:0007669"/>
    <property type="project" value="TreeGrafter"/>
</dbReference>
<dbReference type="EMBL" id="JAVRRJ010000002">
    <property type="protein sequence ID" value="KAK5087809.1"/>
    <property type="molecule type" value="Genomic_DNA"/>
</dbReference>
<dbReference type="Proteomes" id="UP001309876">
    <property type="component" value="Unassembled WGS sequence"/>
</dbReference>
<keyword evidence="4" id="KW-1185">Reference proteome</keyword>
<feature type="signal peptide" evidence="2">
    <location>
        <begin position="1"/>
        <end position="18"/>
    </location>
</feature>
<name>A0AAN7YIH0_9EURO</name>
<evidence type="ECO:0000313" key="4">
    <source>
        <dbReference type="Proteomes" id="UP001309876"/>
    </source>
</evidence>
<dbReference type="Pfam" id="PF10282">
    <property type="entry name" value="Lactonase"/>
    <property type="match status" value="1"/>
</dbReference>
<comment type="similarity">
    <text evidence="1">Belongs to the cycloisomerase 2 family.</text>
</comment>
<comment type="caution">
    <text evidence="3">The sequence shown here is derived from an EMBL/GenBank/DDBJ whole genome shotgun (WGS) entry which is preliminary data.</text>
</comment>
<evidence type="ECO:0000313" key="3">
    <source>
        <dbReference type="EMBL" id="KAK5087809.1"/>
    </source>
</evidence>
<gene>
    <name evidence="3" type="ORF">LTR05_002024</name>
</gene>
<evidence type="ECO:0008006" key="5">
    <source>
        <dbReference type="Google" id="ProtNLM"/>
    </source>
</evidence>
<feature type="chain" id="PRO_5043035463" description="6-phosphogluconolactonase" evidence="2">
    <location>
        <begin position="19"/>
        <end position="399"/>
    </location>
</feature>
<accession>A0AAN7YIH0</accession>
<organism evidence="3 4">
    <name type="scientific">Lithohypha guttulata</name>
    <dbReference type="NCBI Taxonomy" id="1690604"/>
    <lineage>
        <taxon>Eukaryota</taxon>
        <taxon>Fungi</taxon>
        <taxon>Dikarya</taxon>
        <taxon>Ascomycota</taxon>
        <taxon>Pezizomycotina</taxon>
        <taxon>Eurotiomycetes</taxon>
        <taxon>Chaetothyriomycetidae</taxon>
        <taxon>Chaetothyriales</taxon>
        <taxon>Trichomeriaceae</taxon>
        <taxon>Lithohypha</taxon>
    </lineage>
</organism>
<reference evidence="3 4" key="1">
    <citation type="submission" date="2023-08" db="EMBL/GenBank/DDBJ databases">
        <title>Black Yeasts Isolated from many extreme environments.</title>
        <authorList>
            <person name="Coleine C."/>
            <person name="Stajich J.E."/>
            <person name="Selbmann L."/>
        </authorList>
    </citation>
    <scope>NUCLEOTIDE SEQUENCE [LARGE SCALE GENOMIC DNA]</scope>
    <source>
        <strain evidence="3 4">CCFEE 5910</strain>
    </source>
</reference>
<proteinExistence type="inferred from homology"/>
<evidence type="ECO:0000256" key="2">
    <source>
        <dbReference type="SAM" id="SignalP"/>
    </source>
</evidence>
<dbReference type="Gene3D" id="2.130.10.10">
    <property type="entry name" value="YVTN repeat-like/Quinoprotein amine dehydrogenase"/>
    <property type="match status" value="1"/>
</dbReference>
<dbReference type="AlphaFoldDB" id="A0AAN7YIH0"/>
<dbReference type="PANTHER" id="PTHR30344">
    <property type="entry name" value="6-PHOSPHOGLUCONOLACTONASE-RELATED"/>
    <property type="match status" value="1"/>
</dbReference>
<evidence type="ECO:0000256" key="1">
    <source>
        <dbReference type="ARBA" id="ARBA00005564"/>
    </source>
</evidence>
<keyword evidence="2" id="KW-0732">Signal</keyword>
<dbReference type="InterPro" id="IPR015943">
    <property type="entry name" value="WD40/YVTN_repeat-like_dom_sf"/>
</dbReference>